<keyword evidence="4" id="KW-0309">Germination</keyword>
<keyword evidence="5 8" id="KW-0812">Transmembrane</keyword>
<proteinExistence type="inferred from homology"/>
<feature type="transmembrane region" description="Helical" evidence="8">
    <location>
        <begin position="56"/>
        <end position="77"/>
    </location>
</feature>
<evidence type="ECO:0000256" key="6">
    <source>
        <dbReference type="ARBA" id="ARBA00022989"/>
    </source>
</evidence>
<dbReference type="GO" id="GO:0016020">
    <property type="term" value="C:membrane"/>
    <property type="evidence" value="ECO:0007669"/>
    <property type="project" value="UniProtKB-SubCell"/>
</dbReference>
<dbReference type="EMBL" id="SWLG01000023">
    <property type="protein sequence ID" value="TLS35340.1"/>
    <property type="molecule type" value="Genomic_DNA"/>
</dbReference>
<feature type="transmembrane region" description="Helical" evidence="8">
    <location>
        <begin position="163"/>
        <end position="183"/>
    </location>
</feature>
<evidence type="ECO:0000313" key="9">
    <source>
        <dbReference type="EMBL" id="TLS35340.1"/>
    </source>
</evidence>
<feature type="transmembrane region" description="Helical" evidence="8">
    <location>
        <begin position="203"/>
        <end position="223"/>
    </location>
</feature>
<feature type="transmembrane region" description="Helical" evidence="8">
    <location>
        <begin position="230"/>
        <end position="253"/>
    </location>
</feature>
<dbReference type="Pfam" id="PF03845">
    <property type="entry name" value="Spore_permease"/>
    <property type="match status" value="1"/>
</dbReference>
<evidence type="ECO:0000313" key="10">
    <source>
        <dbReference type="Proteomes" id="UP000308230"/>
    </source>
</evidence>
<dbReference type="NCBIfam" id="TIGR00912">
    <property type="entry name" value="2A0309"/>
    <property type="match status" value="1"/>
</dbReference>
<evidence type="ECO:0000256" key="5">
    <source>
        <dbReference type="ARBA" id="ARBA00022692"/>
    </source>
</evidence>
<evidence type="ECO:0000256" key="1">
    <source>
        <dbReference type="ARBA" id="ARBA00004141"/>
    </source>
</evidence>
<evidence type="ECO:0000256" key="7">
    <source>
        <dbReference type="ARBA" id="ARBA00023136"/>
    </source>
</evidence>
<feature type="transmembrane region" description="Helical" evidence="8">
    <location>
        <begin position="286"/>
        <end position="311"/>
    </location>
</feature>
<keyword evidence="10" id="KW-1185">Reference proteome</keyword>
<keyword evidence="7 8" id="KW-0472">Membrane</keyword>
<reference evidence="9 10" key="1">
    <citation type="submission" date="2019-04" db="EMBL/GenBank/DDBJ databases">
        <title>Bacillus caeni sp. nov., a bacterium isolated from mangrove sediment.</title>
        <authorList>
            <person name="Huang H."/>
            <person name="Mo K."/>
            <person name="Hu Y."/>
        </authorList>
    </citation>
    <scope>NUCLEOTIDE SEQUENCE [LARGE SCALE GENOMIC DNA]</scope>
    <source>
        <strain evidence="9 10">HB172195</strain>
    </source>
</reference>
<dbReference type="GO" id="GO:0009847">
    <property type="term" value="P:spore germination"/>
    <property type="evidence" value="ECO:0007669"/>
    <property type="project" value="InterPro"/>
</dbReference>
<evidence type="ECO:0000256" key="3">
    <source>
        <dbReference type="ARBA" id="ARBA00022448"/>
    </source>
</evidence>
<evidence type="ECO:0000256" key="2">
    <source>
        <dbReference type="ARBA" id="ARBA00007998"/>
    </source>
</evidence>
<feature type="transmembrane region" description="Helical" evidence="8">
    <location>
        <begin position="323"/>
        <end position="343"/>
    </location>
</feature>
<dbReference type="OrthoDB" id="2078716at2"/>
<organism evidence="9 10">
    <name type="scientific">Exobacillus caeni</name>
    <dbReference type="NCBI Taxonomy" id="2574798"/>
    <lineage>
        <taxon>Bacteria</taxon>
        <taxon>Bacillati</taxon>
        <taxon>Bacillota</taxon>
        <taxon>Bacilli</taxon>
        <taxon>Bacillales</taxon>
        <taxon>Guptibacillaceae</taxon>
        <taxon>Exobacillus</taxon>
    </lineage>
</organism>
<keyword evidence="6 8" id="KW-1133">Transmembrane helix</keyword>
<dbReference type="PANTHER" id="PTHR34975">
    <property type="entry name" value="SPORE GERMINATION PROTEIN A2"/>
    <property type="match status" value="1"/>
</dbReference>
<comment type="similarity">
    <text evidence="2">Belongs to the amino acid-polyamine-organocation (APC) superfamily. Spore germination protein (SGP) (TC 2.A.3.9) family.</text>
</comment>
<protein>
    <submittedName>
        <fullName evidence="9">Uncharacterized protein</fullName>
    </submittedName>
</protein>
<dbReference type="AlphaFoldDB" id="A0A5R9EZ32"/>
<feature type="transmembrane region" description="Helical" evidence="8">
    <location>
        <begin position="355"/>
        <end position="373"/>
    </location>
</feature>
<gene>
    <name evidence="9" type="ORF">FCL54_20855</name>
</gene>
<feature type="transmembrane region" description="Helical" evidence="8">
    <location>
        <begin position="135"/>
        <end position="151"/>
    </location>
</feature>
<feature type="transmembrane region" description="Helical" evidence="8">
    <location>
        <begin position="26"/>
        <end position="50"/>
    </location>
</feature>
<evidence type="ECO:0000256" key="4">
    <source>
        <dbReference type="ARBA" id="ARBA00022544"/>
    </source>
</evidence>
<accession>A0A5R9EZ32</accession>
<comment type="subcellular location">
    <subcellularLocation>
        <location evidence="1">Membrane</location>
        <topology evidence="1">Multi-pass membrane protein</topology>
    </subcellularLocation>
</comment>
<sequence length="377" mass="42510">MAKGDLWTDISHAFWRITMNLQVSRFQFFSIVLNFIIYSSILMAPGITVINAKQDGWLSMLLALGVGLAANFLYLMLFKKHGYPSLFELMDRSAGKWIGTALNIVIVFYALHLTAMVVRNLSNFMITDVSPYSSPYIYQILILLVVAYTSYHGVKNLFLISELFTPFISLFVIGSLIVIIKHFKIIELKPFFYNPPSAILEGAYSTLGFPFIEIMLAGAFLTYVKRKDKLVSIALSAIAIGGAVLVITVILVIGNDSAYIVARESYPTYSVMRDVSLTTTFKRVEIIIGIAWIIGLFFKISTCFCVAMMGIKHLSKSKTFRGYIVPCAILVWAMSNGLHKTFIDFTNFVSMDWTLYWFTLYSFVIITMLIGLARKRA</sequence>
<keyword evidence="3" id="KW-0813">Transport</keyword>
<dbReference type="PANTHER" id="PTHR34975:SF2">
    <property type="entry name" value="SPORE GERMINATION PROTEIN A2"/>
    <property type="match status" value="1"/>
</dbReference>
<feature type="transmembrane region" description="Helical" evidence="8">
    <location>
        <begin position="97"/>
        <end position="115"/>
    </location>
</feature>
<dbReference type="Proteomes" id="UP000308230">
    <property type="component" value="Unassembled WGS sequence"/>
</dbReference>
<comment type="caution">
    <text evidence="9">The sequence shown here is derived from an EMBL/GenBank/DDBJ whole genome shotgun (WGS) entry which is preliminary data.</text>
</comment>
<name>A0A5R9EZ32_9BACL</name>
<evidence type="ECO:0000256" key="8">
    <source>
        <dbReference type="SAM" id="Phobius"/>
    </source>
</evidence>
<dbReference type="InterPro" id="IPR004761">
    <property type="entry name" value="Spore_GerAB"/>
</dbReference>